<organism evidence="3 4">
    <name type="scientific">Alkalicoccobacillus porphyridii</name>
    <dbReference type="NCBI Taxonomy" id="2597270"/>
    <lineage>
        <taxon>Bacteria</taxon>
        <taxon>Bacillati</taxon>
        <taxon>Bacillota</taxon>
        <taxon>Bacilli</taxon>
        <taxon>Bacillales</taxon>
        <taxon>Bacillaceae</taxon>
        <taxon>Alkalicoccobacillus</taxon>
    </lineage>
</organism>
<dbReference type="InterPro" id="IPR006976">
    <property type="entry name" value="VanZ-like"/>
</dbReference>
<dbReference type="RefSeq" id="WP_143846834.1">
    <property type="nucleotide sequence ID" value="NZ_VLXZ01000001.1"/>
</dbReference>
<dbReference type="InterPro" id="IPR016747">
    <property type="entry name" value="Phosphotransbutyrylase"/>
</dbReference>
<sequence length="171" mass="19417">MLLTTALLLGVIGLIFYSTSQPYSHQDLRPTLNKLPIHWLENTFLSRISFTYGGYERSIEASGVAGFLEFFIRKASHLTVFAAIGFLATRLLAFFVSVRWAALITLITVFTYACIDELRQYFSEDRQGLIGDVIIDTVGGAIGILFMVGWLSWRSNRRKKRIRNNNRRSAS</sequence>
<dbReference type="Proteomes" id="UP000318521">
    <property type="component" value="Unassembled WGS sequence"/>
</dbReference>
<keyword evidence="1" id="KW-0472">Membrane</keyword>
<feature type="transmembrane region" description="Helical" evidence="1">
    <location>
        <begin position="91"/>
        <end position="113"/>
    </location>
</feature>
<evidence type="ECO:0000259" key="2">
    <source>
        <dbReference type="Pfam" id="PF04892"/>
    </source>
</evidence>
<gene>
    <name evidence="3" type="ORF">FN960_02750</name>
</gene>
<comment type="caution">
    <text evidence="3">The sequence shown here is derived from an EMBL/GenBank/DDBJ whole genome shotgun (WGS) entry which is preliminary data.</text>
</comment>
<feature type="transmembrane region" description="Helical" evidence="1">
    <location>
        <begin position="133"/>
        <end position="153"/>
    </location>
</feature>
<feature type="domain" description="VanZ-like" evidence="2">
    <location>
        <begin position="6"/>
        <end position="147"/>
    </location>
</feature>
<reference evidence="3 4" key="1">
    <citation type="submission" date="2019-07" db="EMBL/GenBank/DDBJ databases">
        <authorList>
            <person name="Park Y.J."/>
            <person name="Jeong S.E."/>
            <person name="Jung H.S."/>
        </authorList>
    </citation>
    <scope>NUCLEOTIDE SEQUENCE [LARGE SCALE GENOMIC DNA]</scope>
    <source>
        <strain evidence="4">P16(2019)</strain>
    </source>
</reference>
<keyword evidence="4" id="KW-1185">Reference proteome</keyword>
<keyword evidence="1" id="KW-0812">Transmembrane</keyword>
<evidence type="ECO:0000313" key="3">
    <source>
        <dbReference type="EMBL" id="TSB48490.1"/>
    </source>
</evidence>
<evidence type="ECO:0000313" key="4">
    <source>
        <dbReference type="Proteomes" id="UP000318521"/>
    </source>
</evidence>
<dbReference type="Pfam" id="PF04892">
    <property type="entry name" value="VanZ"/>
    <property type="match status" value="1"/>
</dbReference>
<accession>A0A554A467</accession>
<proteinExistence type="predicted"/>
<keyword evidence="1" id="KW-1133">Transmembrane helix</keyword>
<name>A0A554A467_9BACI</name>
<dbReference type="AlphaFoldDB" id="A0A554A467"/>
<evidence type="ECO:0000256" key="1">
    <source>
        <dbReference type="SAM" id="Phobius"/>
    </source>
</evidence>
<dbReference type="PIRSF" id="PIRSF019083">
    <property type="entry name" value="UCP019083_VanZ"/>
    <property type="match status" value="1"/>
</dbReference>
<protein>
    <submittedName>
        <fullName evidence="3">VanZ family protein</fullName>
    </submittedName>
</protein>
<dbReference type="NCBIfam" id="NF037970">
    <property type="entry name" value="vanZ_1"/>
    <property type="match status" value="1"/>
</dbReference>
<dbReference type="EMBL" id="VLXZ01000001">
    <property type="protein sequence ID" value="TSB48490.1"/>
    <property type="molecule type" value="Genomic_DNA"/>
</dbReference>
<dbReference type="OrthoDB" id="291892at2"/>